<dbReference type="AlphaFoldDB" id="A0A090DFH2"/>
<feature type="region of interest" description="Disordered" evidence="1">
    <location>
        <begin position="1"/>
        <end position="21"/>
    </location>
</feature>
<reference evidence="3" key="1">
    <citation type="submission" date="2014-08" db="EMBL/GenBank/DDBJ databases">
        <authorList>
            <person name="Moulin L."/>
        </authorList>
    </citation>
    <scope>NUCLEOTIDE SEQUENCE [LARGE SCALE GENOMIC DNA]</scope>
</reference>
<dbReference type="Proteomes" id="UP000045285">
    <property type="component" value="Unassembled WGS sequence"/>
</dbReference>
<gene>
    <name evidence="2" type="ORF">MPL3356_110179</name>
</gene>
<evidence type="ECO:0000256" key="1">
    <source>
        <dbReference type="SAM" id="MobiDB-lite"/>
    </source>
</evidence>
<name>A0A090DFH2_MESPL</name>
<dbReference type="EMBL" id="CCMZ01000003">
    <property type="protein sequence ID" value="CDX11817.1"/>
    <property type="molecule type" value="Genomic_DNA"/>
</dbReference>
<evidence type="ECO:0000313" key="2">
    <source>
        <dbReference type="EMBL" id="CDX11817.1"/>
    </source>
</evidence>
<proteinExistence type="predicted"/>
<accession>A0A090DFH2</accession>
<sequence length="486" mass="52899">MVSGRHAVVPAAEPEPGGQGSARRLVISVEDLEDLVEERQVAAAEPCVRPRNVDPAIPGDVVDHVSAAERLEGAVDAIRIEVVECRRIEKVDLRPVDASSDVANAEIDAADPGQHPGFVGRIETAIVIYHDIVGGEEVRVAYVDVVVGIEPQHTLQALAEVVLFHEAPGPMVAGDEEVDELGMETIPAREDVVALLNLAREPLMVHRAQINGPDSIALVIVQQRVEIRRVGDIYRGQGRNLPFRIAGNGRLEISKENIGDRTAVGPLTLMRRAVSVQRRTDGCVIRIQESPCTFVQCLQVRADDELRLRKLSAAEIPNGLQEIDPKQGLTTLELDLDIRTVQAAEERKDAVKGLDRPVEATSRLGNPGDLAVTASKIAPKRRHEDDVVHSRRPRLPPRPPVGERCPGEIELPIETVIAFPEKAFVDGSQATGGVAIQEAVARLEKSACIVAEQYRTVRHVAELQRPDVHDVVTAATSAWRIVRVSV</sequence>
<feature type="region of interest" description="Disordered" evidence="1">
    <location>
        <begin position="379"/>
        <end position="404"/>
    </location>
</feature>
<keyword evidence="3" id="KW-1185">Reference proteome</keyword>
<protein>
    <submittedName>
        <fullName evidence="2">Uncharacterized protein</fullName>
    </submittedName>
</protein>
<evidence type="ECO:0000313" key="3">
    <source>
        <dbReference type="Proteomes" id="UP000045285"/>
    </source>
</evidence>
<organism evidence="2 3">
    <name type="scientific">Mesorhizobium plurifarium</name>
    <dbReference type="NCBI Taxonomy" id="69974"/>
    <lineage>
        <taxon>Bacteria</taxon>
        <taxon>Pseudomonadati</taxon>
        <taxon>Pseudomonadota</taxon>
        <taxon>Alphaproteobacteria</taxon>
        <taxon>Hyphomicrobiales</taxon>
        <taxon>Phyllobacteriaceae</taxon>
        <taxon>Mesorhizobium</taxon>
    </lineage>
</organism>